<gene>
    <name evidence="2" type="ORF">H5410_030795</name>
</gene>
<dbReference type="AlphaFoldDB" id="A0A9J5YGQ4"/>
<keyword evidence="1" id="KW-0472">Membrane</keyword>
<feature type="transmembrane region" description="Helical" evidence="1">
    <location>
        <begin position="109"/>
        <end position="135"/>
    </location>
</feature>
<dbReference type="OrthoDB" id="1036089at2759"/>
<evidence type="ECO:0008006" key="4">
    <source>
        <dbReference type="Google" id="ProtNLM"/>
    </source>
</evidence>
<reference evidence="2 3" key="1">
    <citation type="submission" date="2020-09" db="EMBL/GenBank/DDBJ databases">
        <title>De no assembly of potato wild relative species, Solanum commersonii.</title>
        <authorList>
            <person name="Cho K."/>
        </authorList>
    </citation>
    <scope>NUCLEOTIDE SEQUENCE [LARGE SCALE GENOMIC DNA]</scope>
    <source>
        <strain evidence="2">LZ3.2</strain>
        <tissue evidence="2">Leaf</tissue>
    </source>
</reference>
<name>A0A9J5YGQ4_SOLCO</name>
<proteinExistence type="predicted"/>
<evidence type="ECO:0000313" key="2">
    <source>
        <dbReference type="EMBL" id="KAG5599425.1"/>
    </source>
</evidence>
<evidence type="ECO:0000313" key="3">
    <source>
        <dbReference type="Proteomes" id="UP000824120"/>
    </source>
</evidence>
<sequence length="195" mass="22014">MDVMPCKHALAIVRKYYMNEYEYCSIYYKKNNLLNTYEVLVYPIPDESRVYGKFLQIYNTPTIKVQTPADANIGTKAALRQMLQGRNNNIPHLSQIKGTYAASCDGKSLIIIALKGSTIALFLYGPLFNSISFLFSKKFKIKRKSGIINLYASPELRILALKAASLIESYTHINLSLKDNLAITHCSSTQRGNNM</sequence>
<dbReference type="EMBL" id="JACXVP010000006">
    <property type="protein sequence ID" value="KAG5599425.1"/>
    <property type="molecule type" value="Genomic_DNA"/>
</dbReference>
<evidence type="ECO:0000256" key="1">
    <source>
        <dbReference type="SAM" id="Phobius"/>
    </source>
</evidence>
<organism evidence="2 3">
    <name type="scientific">Solanum commersonii</name>
    <name type="common">Commerson's wild potato</name>
    <name type="synonym">Commerson's nightshade</name>
    <dbReference type="NCBI Taxonomy" id="4109"/>
    <lineage>
        <taxon>Eukaryota</taxon>
        <taxon>Viridiplantae</taxon>
        <taxon>Streptophyta</taxon>
        <taxon>Embryophyta</taxon>
        <taxon>Tracheophyta</taxon>
        <taxon>Spermatophyta</taxon>
        <taxon>Magnoliopsida</taxon>
        <taxon>eudicotyledons</taxon>
        <taxon>Gunneridae</taxon>
        <taxon>Pentapetalae</taxon>
        <taxon>asterids</taxon>
        <taxon>lamiids</taxon>
        <taxon>Solanales</taxon>
        <taxon>Solanaceae</taxon>
        <taxon>Solanoideae</taxon>
        <taxon>Solaneae</taxon>
        <taxon>Solanum</taxon>
    </lineage>
</organism>
<dbReference type="Proteomes" id="UP000824120">
    <property type="component" value="Chromosome 6"/>
</dbReference>
<accession>A0A9J5YGQ4</accession>
<comment type="caution">
    <text evidence="2">The sequence shown here is derived from an EMBL/GenBank/DDBJ whole genome shotgun (WGS) entry which is preliminary data.</text>
</comment>
<keyword evidence="1" id="KW-0812">Transmembrane</keyword>
<keyword evidence="1" id="KW-1133">Transmembrane helix</keyword>
<keyword evidence="3" id="KW-1185">Reference proteome</keyword>
<protein>
    <recommendedName>
        <fullName evidence="4">SWIM-type domain-containing protein</fullName>
    </recommendedName>
</protein>